<reference evidence="5" key="1">
    <citation type="submission" date="2015-03" db="EMBL/GenBank/DDBJ databases">
        <authorList>
            <person name="Wibberg D."/>
        </authorList>
    </citation>
    <scope>NUCLEOTIDE SEQUENCE [LARGE SCALE GENOMIC DNA]</scope>
</reference>
<evidence type="ECO:0000313" key="4">
    <source>
        <dbReference type="EMBL" id="CQR56091.1"/>
    </source>
</evidence>
<keyword evidence="2" id="KW-0012">Acyltransferase</keyword>
<dbReference type="PROSITE" id="PS51186">
    <property type="entry name" value="GNAT"/>
    <property type="match status" value="1"/>
</dbReference>
<dbReference type="PATRIC" id="fig|1073571.4.peg.3943"/>
<dbReference type="Gene3D" id="3.40.630.30">
    <property type="match status" value="1"/>
</dbReference>
<dbReference type="RefSeq" id="WP_020431069.1">
    <property type="nucleotide sequence ID" value="NZ_AGBD01001178.1"/>
</dbReference>
<dbReference type="Proteomes" id="UP000033163">
    <property type="component" value="Chromosome I"/>
</dbReference>
<dbReference type="PANTHER" id="PTHR43877">
    <property type="entry name" value="AMINOALKYLPHOSPHONATE N-ACETYLTRANSFERASE-RELATED-RELATED"/>
    <property type="match status" value="1"/>
</dbReference>
<dbReference type="InterPro" id="IPR000182">
    <property type="entry name" value="GNAT_dom"/>
</dbReference>
<dbReference type="GO" id="GO:0016747">
    <property type="term" value="F:acyltransferase activity, transferring groups other than amino-acyl groups"/>
    <property type="evidence" value="ECO:0007669"/>
    <property type="project" value="InterPro"/>
</dbReference>
<dbReference type="EMBL" id="LN831776">
    <property type="protein sequence ID" value="CQR56091.1"/>
    <property type="molecule type" value="Genomic_DNA"/>
</dbReference>
<evidence type="ECO:0000259" key="3">
    <source>
        <dbReference type="PROSITE" id="PS51186"/>
    </source>
</evidence>
<dbReference type="AlphaFoldDB" id="A0A0E4HBN5"/>
<feature type="domain" description="N-acetyltransferase" evidence="3">
    <location>
        <begin position="1"/>
        <end position="142"/>
    </location>
</feature>
<dbReference type="CDD" id="cd04301">
    <property type="entry name" value="NAT_SF"/>
    <property type="match status" value="1"/>
</dbReference>
<protein>
    <recommendedName>
        <fullName evidence="3">N-acetyltransferase domain-containing protein</fullName>
    </recommendedName>
</protein>
<dbReference type="PANTHER" id="PTHR43877:SF1">
    <property type="entry name" value="ACETYLTRANSFERASE"/>
    <property type="match status" value="1"/>
</dbReference>
<dbReference type="InterPro" id="IPR050832">
    <property type="entry name" value="Bact_Acetyltransf"/>
</dbReference>
<dbReference type="InterPro" id="IPR016181">
    <property type="entry name" value="Acyl_CoA_acyltransferase"/>
</dbReference>
<evidence type="ECO:0000256" key="2">
    <source>
        <dbReference type="ARBA" id="ARBA00023315"/>
    </source>
</evidence>
<name>A0A0E4HBN5_9BACL</name>
<proteinExistence type="predicted"/>
<dbReference type="KEGG" id="pri:PRIO_3688"/>
<evidence type="ECO:0000313" key="5">
    <source>
        <dbReference type="Proteomes" id="UP000033163"/>
    </source>
</evidence>
<accession>A0A0E4HBN5</accession>
<sequence length="142" mass="16246">MIREAVPEDASFIDQLYRMLLPEQKDIMVMPERIRQIRNHPDSFLFVYEEEGAVVATVHLHLCMDALSCERPFAVIERVVTAPEARGRGYGAALMRHAEETAAARGALKVMLSSNRNRADAHRFYEMLGYDGDGSRLFKRYL</sequence>
<dbReference type="SUPFAM" id="SSF55729">
    <property type="entry name" value="Acyl-CoA N-acyltransferases (Nat)"/>
    <property type="match status" value="1"/>
</dbReference>
<organism evidence="4 5">
    <name type="scientific">Paenibacillus riograndensis SBR5</name>
    <dbReference type="NCBI Taxonomy" id="1073571"/>
    <lineage>
        <taxon>Bacteria</taxon>
        <taxon>Bacillati</taxon>
        <taxon>Bacillota</taxon>
        <taxon>Bacilli</taxon>
        <taxon>Bacillales</taxon>
        <taxon>Paenibacillaceae</taxon>
        <taxon>Paenibacillus</taxon>
        <taxon>Paenibacillus sonchi group</taxon>
    </lineage>
</organism>
<evidence type="ECO:0000256" key="1">
    <source>
        <dbReference type="ARBA" id="ARBA00022679"/>
    </source>
</evidence>
<dbReference type="HOGENOM" id="CLU_013985_34_6_9"/>
<gene>
    <name evidence="4" type="ORF">PRIO_3688</name>
</gene>
<keyword evidence="1" id="KW-0808">Transferase</keyword>
<dbReference type="Pfam" id="PF00583">
    <property type="entry name" value="Acetyltransf_1"/>
    <property type="match status" value="1"/>
</dbReference>